<evidence type="ECO:0000313" key="6">
    <source>
        <dbReference type="EMBL" id="KAA8916212.1"/>
    </source>
</evidence>
<evidence type="ECO:0000313" key="7">
    <source>
        <dbReference type="Proteomes" id="UP000761534"/>
    </source>
</evidence>
<dbReference type="PANTHER" id="PTHR13211">
    <property type="entry name" value="TELOMERASE CAJAL BODY PROTEIN 1"/>
    <property type="match status" value="1"/>
</dbReference>
<evidence type="ECO:0000256" key="2">
    <source>
        <dbReference type="ARBA" id="ARBA00037270"/>
    </source>
</evidence>
<evidence type="ECO:0000256" key="5">
    <source>
        <dbReference type="ARBA" id="ARBA00040352"/>
    </source>
</evidence>
<dbReference type="SUPFAM" id="SSF50978">
    <property type="entry name" value="WD40 repeat-like"/>
    <property type="match status" value="1"/>
</dbReference>
<comment type="caution">
    <text evidence="6">The sequence shown here is derived from an EMBL/GenBank/DDBJ whole genome shotgun (WGS) entry which is preliminary data.</text>
</comment>
<dbReference type="GO" id="GO:0008380">
    <property type="term" value="P:RNA splicing"/>
    <property type="evidence" value="ECO:0007669"/>
    <property type="project" value="UniProtKB-KW"/>
</dbReference>
<dbReference type="Proteomes" id="UP000761534">
    <property type="component" value="Unassembled WGS sequence"/>
</dbReference>
<keyword evidence="1" id="KW-0507">mRNA processing</keyword>
<keyword evidence="7" id="KW-1185">Reference proteome</keyword>
<gene>
    <name evidence="6" type="ORF">TRICI_001647</name>
</gene>
<keyword evidence="1" id="KW-0508">mRNA splicing</keyword>
<dbReference type="InterPro" id="IPR036322">
    <property type="entry name" value="WD40_repeat_dom_sf"/>
</dbReference>
<dbReference type="InterPro" id="IPR051150">
    <property type="entry name" value="SWT21/TCAB1_mRNA_Telomere"/>
</dbReference>
<dbReference type="EMBL" id="SWFS01000117">
    <property type="protein sequence ID" value="KAA8916212.1"/>
    <property type="molecule type" value="Genomic_DNA"/>
</dbReference>
<comment type="subunit">
    <text evidence="4">Associates with snRNPs.</text>
</comment>
<dbReference type="Gene3D" id="2.130.10.10">
    <property type="entry name" value="YVTN repeat-like/Quinoprotein amine dehydrogenase"/>
    <property type="match status" value="1"/>
</dbReference>
<dbReference type="InterPro" id="IPR015943">
    <property type="entry name" value="WD40/YVTN_repeat-like_dom_sf"/>
</dbReference>
<evidence type="ECO:0000256" key="4">
    <source>
        <dbReference type="ARBA" id="ARBA00038575"/>
    </source>
</evidence>
<evidence type="ECO:0000256" key="3">
    <source>
        <dbReference type="ARBA" id="ARBA00038156"/>
    </source>
</evidence>
<sequence length="452" mass="49849">MGVQGRSQKDLRCAFCWPDVLLYRDQFQEEPSLSPTNRPIQKISTELGVRDFLSPGLRAADPGVWGRAPKKQFSRCLWVTPDLMMLGGFADTMVGRLIADTGDIYNQADYGKLELTDGYPLTNGREKRGFKPMFKTLYWTPDGSSLISVNEDNAIRLFIVPPDLLEGDKKTLMPYTRRFNPTPILSSAVYPGFSLQDPATCGLVISTRNVPVKLYNALSSDSWSDASFPIFNANTESYQPAYAMAFDSSDNTLVCGSDRLTALFDTNRPGDDAYMALKMPGKCSAVTTYNSMVAVGTFEGYTRLYDGASGELVLSQKADKGVMQLIMTGGDLVYRVNRRSDHIDVLDSRMGLRKVAQLDGFQGNTNQRIHVEHGFRGELYTGGIDGNVVYWPNANQGVDASSKLLFSPHSNTVSSVALNPLDLGVMGTCSGDRDNQAPDYSLKIWNNLDSED</sequence>
<name>A0A642V7Z4_9ASCO</name>
<evidence type="ECO:0000256" key="1">
    <source>
        <dbReference type="ARBA" id="ARBA00023187"/>
    </source>
</evidence>
<comment type="similarity">
    <text evidence="3">Belongs to the SWT21 family.</text>
</comment>
<reference evidence="6" key="1">
    <citation type="journal article" date="2019" name="G3 (Bethesda)">
        <title>Genome Assemblies of Two Rare Opportunistic Yeast Pathogens: Diutina rugosa (syn. Candida rugosa) and Trichomonascus ciferrii (syn. Candida ciferrii).</title>
        <authorList>
            <person name="Mixao V."/>
            <person name="Saus E."/>
            <person name="Hansen A.P."/>
            <person name="Lass-Florl C."/>
            <person name="Gabaldon T."/>
        </authorList>
    </citation>
    <scope>NUCLEOTIDE SEQUENCE</scope>
    <source>
        <strain evidence="6">CBS 4856</strain>
    </source>
</reference>
<proteinExistence type="inferred from homology"/>
<organism evidence="6 7">
    <name type="scientific">Trichomonascus ciferrii</name>
    <dbReference type="NCBI Taxonomy" id="44093"/>
    <lineage>
        <taxon>Eukaryota</taxon>
        <taxon>Fungi</taxon>
        <taxon>Dikarya</taxon>
        <taxon>Ascomycota</taxon>
        <taxon>Saccharomycotina</taxon>
        <taxon>Dipodascomycetes</taxon>
        <taxon>Dipodascales</taxon>
        <taxon>Trichomonascaceae</taxon>
        <taxon>Trichomonascus</taxon>
        <taxon>Trichomonascus ciferrii complex</taxon>
    </lineage>
</organism>
<protein>
    <recommendedName>
        <fullName evidence="5">Protein SWT21</fullName>
    </recommendedName>
</protein>
<comment type="function">
    <text evidence="2">Involved in mRNA splicing. Helps to stabilize the U1 snRNP-5' splice site interaction.</text>
</comment>
<dbReference type="OrthoDB" id="239865at2759"/>
<dbReference type="VEuPathDB" id="FungiDB:TRICI_001647"/>
<dbReference type="PANTHER" id="PTHR13211:SF0">
    <property type="entry name" value="TELOMERASE CAJAL BODY PROTEIN 1"/>
    <property type="match status" value="1"/>
</dbReference>
<accession>A0A642V7Z4</accession>
<dbReference type="AlphaFoldDB" id="A0A642V7Z4"/>